<keyword evidence="4" id="KW-1185">Reference proteome</keyword>
<dbReference type="SUPFAM" id="SSF116726">
    <property type="entry name" value="TrkA C-terminal domain-like"/>
    <property type="match status" value="1"/>
</dbReference>
<keyword evidence="1" id="KW-0472">Membrane</keyword>
<name>A0A1M6EK69_9BACT</name>
<dbReference type="InParanoid" id="A0A1M6EK69"/>
<dbReference type="STRING" id="1123071.SAMN02745181_1047"/>
<keyword evidence="1" id="KW-1133">Transmembrane helix</keyword>
<evidence type="ECO:0000259" key="2">
    <source>
        <dbReference type="PROSITE" id="PS51202"/>
    </source>
</evidence>
<sequence length="237" mass="25561">MGSLLALLVIVLISLLVVRLGTNALVLTGMSEHAAKFQASSAFFGVGFTTAEAEMIMKSSVRRRIVLHLIIAGNIGLTSAMATLIVTLVQGGEKLDVDLWEGLVMLAVGIVIISVLLNMRWVKKPLDHIMKIGLKSAGVVRAMDYDTLLRVEEGFCISEVKLEEGHPWSEKKLGESRPSDVGVVILNIRRQDGSFTGAPDKGCTLHVGDEIMVYGANDAVDKVAKYSVDQLENGDAE</sequence>
<dbReference type="Proteomes" id="UP000184510">
    <property type="component" value="Unassembled WGS sequence"/>
</dbReference>
<dbReference type="AlphaFoldDB" id="A0A1M6EK69"/>
<dbReference type="Pfam" id="PF02080">
    <property type="entry name" value="TrkA_C"/>
    <property type="match status" value="1"/>
</dbReference>
<dbReference type="GO" id="GO:0006813">
    <property type="term" value="P:potassium ion transport"/>
    <property type="evidence" value="ECO:0007669"/>
    <property type="project" value="InterPro"/>
</dbReference>
<feature type="domain" description="RCK C-terminal" evidence="2">
    <location>
        <begin position="143"/>
        <end position="229"/>
    </location>
</feature>
<dbReference type="RefSeq" id="WP_143158410.1">
    <property type="nucleotide sequence ID" value="NZ_FQYR01000002.1"/>
</dbReference>
<evidence type="ECO:0000256" key="1">
    <source>
        <dbReference type="SAM" id="Phobius"/>
    </source>
</evidence>
<feature type="transmembrane region" description="Helical" evidence="1">
    <location>
        <begin position="65"/>
        <end position="90"/>
    </location>
</feature>
<organism evidence="3 4">
    <name type="scientific">Rubritalea squalenifaciens DSM 18772</name>
    <dbReference type="NCBI Taxonomy" id="1123071"/>
    <lineage>
        <taxon>Bacteria</taxon>
        <taxon>Pseudomonadati</taxon>
        <taxon>Verrucomicrobiota</taxon>
        <taxon>Verrucomicrobiia</taxon>
        <taxon>Verrucomicrobiales</taxon>
        <taxon>Rubritaleaceae</taxon>
        <taxon>Rubritalea</taxon>
    </lineage>
</organism>
<proteinExistence type="predicted"/>
<dbReference type="GO" id="GO:0008324">
    <property type="term" value="F:monoatomic cation transmembrane transporter activity"/>
    <property type="evidence" value="ECO:0007669"/>
    <property type="project" value="InterPro"/>
</dbReference>
<dbReference type="Gene3D" id="3.30.70.1450">
    <property type="entry name" value="Regulator of K+ conductance, C-terminal domain"/>
    <property type="match status" value="1"/>
</dbReference>
<keyword evidence="1" id="KW-0812">Transmembrane</keyword>
<accession>A0A1M6EK69</accession>
<dbReference type="InterPro" id="IPR036721">
    <property type="entry name" value="RCK_C_sf"/>
</dbReference>
<evidence type="ECO:0000313" key="4">
    <source>
        <dbReference type="Proteomes" id="UP000184510"/>
    </source>
</evidence>
<gene>
    <name evidence="3" type="ORF">SAMN02745181_1047</name>
</gene>
<dbReference type="InterPro" id="IPR006037">
    <property type="entry name" value="RCK_C"/>
</dbReference>
<dbReference type="EMBL" id="FQYR01000002">
    <property type="protein sequence ID" value="SHI85776.1"/>
    <property type="molecule type" value="Genomic_DNA"/>
</dbReference>
<protein>
    <submittedName>
        <fullName evidence="3">TrkA-C domain-containing protein</fullName>
    </submittedName>
</protein>
<dbReference type="OrthoDB" id="369355at2"/>
<reference evidence="3 4" key="1">
    <citation type="submission" date="2016-11" db="EMBL/GenBank/DDBJ databases">
        <authorList>
            <person name="Jaros S."/>
            <person name="Januszkiewicz K."/>
            <person name="Wedrychowicz H."/>
        </authorList>
    </citation>
    <scope>NUCLEOTIDE SEQUENCE [LARGE SCALE GENOMIC DNA]</scope>
    <source>
        <strain evidence="3 4">DSM 18772</strain>
    </source>
</reference>
<feature type="transmembrane region" description="Helical" evidence="1">
    <location>
        <begin position="102"/>
        <end position="122"/>
    </location>
</feature>
<dbReference type="PROSITE" id="PS51202">
    <property type="entry name" value="RCK_C"/>
    <property type="match status" value="1"/>
</dbReference>
<evidence type="ECO:0000313" key="3">
    <source>
        <dbReference type="EMBL" id="SHI85776.1"/>
    </source>
</evidence>